<organism evidence="1 2">
    <name type="scientific">Rhizopus delemar (strain RA 99-880 / ATCC MYA-4621 / FGSC 9543 / NRRL 43880)</name>
    <name type="common">Mucormycosis agent</name>
    <name type="synonym">Rhizopus arrhizus var. delemar</name>
    <dbReference type="NCBI Taxonomy" id="246409"/>
    <lineage>
        <taxon>Eukaryota</taxon>
        <taxon>Fungi</taxon>
        <taxon>Fungi incertae sedis</taxon>
        <taxon>Mucoromycota</taxon>
        <taxon>Mucoromycotina</taxon>
        <taxon>Mucoromycetes</taxon>
        <taxon>Mucorales</taxon>
        <taxon>Mucorineae</taxon>
        <taxon>Rhizopodaceae</taxon>
        <taxon>Rhizopus</taxon>
    </lineage>
</organism>
<name>I1C7I0_RHIO9</name>
<proteinExistence type="predicted"/>
<evidence type="ECO:0000313" key="2">
    <source>
        <dbReference type="Proteomes" id="UP000009138"/>
    </source>
</evidence>
<dbReference type="GeneID" id="93616086"/>
<accession>I1C7I0</accession>
<reference evidence="1 2" key="1">
    <citation type="journal article" date="2009" name="PLoS Genet.">
        <title>Genomic analysis of the basal lineage fungus Rhizopus oryzae reveals a whole-genome duplication.</title>
        <authorList>
            <person name="Ma L.-J."/>
            <person name="Ibrahim A.S."/>
            <person name="Skory C."/>
            <person name="Grabherr M.G."/>
            <person name="Burger G."/>
            <person name="Butler M."/>
            <person name="Elias M."/>
            <person name="Idnurm A."/>
            <person name="Lang B.F."/>
            <person name="Sone T."/>
            <person name="Abe A."/>
            <person name="Calvo S.E."/>
            <person name="Corrochano L.M."/>
            <person name="Engels R."/>
            <person name="Fu J."/>
            <person name="Hansberg W."/>
            <person name="Kim J.-M."/>
            <person name="Kodira C.D."/>
            <person name="Koehrsen M.J."/>
            <person name="Liu B."/>
            <person name="Miranda-Saavedra D."/>
            <person name="O'Leary S."/>
            <person name="Ortiz-Castellanos L."/>
            <person name="Poulter R."/>
            <person name="Rodriguez-Romero J."/>
            <person name="Ruiz-Herrera J."/>
            <person name="Shen Y.-Q."/>
            <person name="Zeng Q."/>
            <person name="Galagan J."/>
            <person name="Birren B.W."/>
            <person name="Cuomo C.A."/>
            <person name="Wickes B.L."/>
        </authorList>
    </citation>
    <scope>NUCLEOTIDE SEQUENCE [LARGE SCALE GENOMIC DNA]</scope>
    <source>
        <strain evidence="2">RA 99-880 / ATCC MYA-4621 / FGSC 9543 / NRRL 43880</strain>
    </source>
</reference>
<dbReference type="EMBL" id="CH476737">
    <property type="protein sequence ID" value="EIE84410.1"/>
    <property type="molecule type" value="Genomic_DNA"/>
</dbReference>
<protein>
    <submittedName>
        <fullName evidence="1">Uncharacterized protein</fullName>
    </submittedName>
</protein>
<sequence length="54" mass="6170">MTNQFEFDKVTATKYLGKTEDEKHIFSGYANAEWCIGDVPHGGKGYENQIEKEN</sequence>
<gene>
    <name evidence="1" type="ORF">RO3G_09120</name>
</gene>
<dbReference type="AlphaFoldDB" id="I1C7I0"/>
<dbReference type="InParanoid" id="I1C7I0"/>
<dbReference type="Proteomes" id="UP000009138">
    <property type="component" value="Unassembled WGS sequence"/>
</dbReference>
<keyword evidence="2" id="KW-1185">Reference proteome</keyword>
<dbReference type="RefSeq" id="XP_067519806.1">
    <property type="nucleotide sequence ID" value="XM_067663705.1"/>
</dbReference>
<evidence type="ECO:0000313" key="1">
    <source>
        <dbReference type="EMBL" id="EIE84410.1"/>
    </source>
</evidence>
<dbReference type="VEuPathDB" id="FungiDB:RO3G_09120"/>